<keyword evidence="2" id="KW-0489">Methyltransferase</keyword>
<dbReference type="InterPro" id="IPR029063">
    <property type="entry name" value="SAM-dependent_MTases_sf"/>
</dbReference>
<sequence length="384" mass="40763">RPVSIRVLQFSSQAASAAAAASAAPGSHSPVLADAVTELLVGACQGTRRPGSRILLLDATFGAGGHTRRLLRGASEASTPITVYANDRDPAAYRLAGQLSESLPPGSDSASVVPLLGKFSQLAEHAELTGVEGIDGALFDLGLCSAQLDEARRGFALSADGPLDMRMGGPAEADSPTAADLVNGLETGDLAALFRAYGEEPMARRLARAVVERRSGPRGPLRTTKQLADCLADAVGSARRKDSLGRSAHPATRVFQALRIAVNNEFIELLSGLQLARQLLKPGAPCLVLSFHSLEDRLVKRVFANRSLDDLCCPAAWADAFKRQRSPQSLHAEPPPPPPPPQPQLWQLMRFDSNRGEDYLMAGPAEVAENPRARSARLRVGLKL</sequence>
<evidence type="ECO:0000256" key="2">
    <source>
        <dbReference type="ARBA" id="ARBA00022603"/>
    </source>
</evidence>
<dbReference type="Gene3D" id="3.40.50.150">
    <property type="entry name" value="Vaccinia Virus protein VP39"/>
    <property type="match status" value="1"/>
</dbReference>
<dbReference type="SUPFAM" id="SSF81799">
    <property type="entry name" value="Putative methyltransferase TM0872, insert domain"/>
    <property type="match status" value="1"/>
</dbReference>
<reference evidence="6" key="1">
    <citation type="submission" date="2016-11" db="UniProtKB">
        <authorList>
            <consortium name="WormBaseParasite"/>
        </authorList>
    </citation>
    <scope>IDENTIFICATION</scope>
</reference>
<keyword evidence="5" id="KW-1185">Reference proteome</keyword>
<name>A0A1I8GNI8_9PLAT</name>
<dbReference type="Proteomes" id="UP000095280">
    <property type="component" value="Unplaced"/>
</dbReference>
<evidence type="ECO:0000256" key="3">
    <source>
        <dbReference type="ARBA" id="ARBA00022679"/>
    </source>
</evidence>
<dbReference type="InterPro" id="IPR023397">
    <property type="entry name" value="SAM-dep_MeTrfase_MraW_recog"/>
</dbReference>
<dbReference type="Gene3D" id="1.10.150.170">
    <property type="entry name" value="Putative methyltransferase TM0872, insert domain"/>
    <property type="match status" value="1"/>
</dbReference>
<organism evidence="5 6">
    <name type="scientific">Macrostomum lignano</name>
    <dbReference type="NCBI Taxonomy" id="282301"/>
    <lineage>
        <taxon>Eukaryota</taxon>
        <taxon>Metazoa</taxon>
        <taxon>Spiralia</taxon>
        <taxon>Lophotrochozoa</taxon>
        <taxon>Platyhelminthes</taxon>
        <taxon>Rhabditophora</taxon>
        <taxon>Macrostomorpha</taxon>
        <taxon>Macrostomida</taxon>
        <taxon>Macrostomidae</taxon>
        <taxon>Macrostomum</taxon>
    </lineage>
</organism>
<dbReference type="HAMAP" id="MF_01007">
    <property type="entry name" value="16SrRNA_methyltr_H"/>
    <property type="match status" value="1"/>
</dbReference>
<dbReference type="GO" id="GO:0070475">
    <property type="term" value="P:rRNA base methylation"/>
    <property type="evidence" value="ECO:0007669"/>
    <property type="project" value="TreeGrafter"/>
</dbReference>
<comment type="similarity">
    <text evidence="1">Belongs to the methyltransferase superfamily. RsmH family.</text>
</comment>
<evidence type="ECO:0000313" key="6">
    <source>
        <dbReference type="WBParaSite" id="maker-uti_cns_0002465-snap-gene-0.6-mRNA-1"/>
    </source>
</evidence>
<dbReference type="SUPFAM" id="SSF53335">
    <property type="entry name" value="S-adenosyl-L-methionine-dependent methyltransferases"/>
    <property type="match status" value="1"/>
</dbReference>
<dbReference type="NCBIfam" id="TIGR00006">
    <property type="entry name" value="16S rRNA (cytosine(1402)-N(4))-methyltransferase RsmH"/>
    <property type="match status" value="1"/>
</dbReference>
<protein>
    <submittedName>
        <fullName evidence="6">16S rRNA (Cytosine(1402)-N(4))-methyltransferase</fullName>
    </submittedName>
</protein>
<keyword evidence="4" id="KW-0949">S-adenosyl-L-methionine</keyword>
<dbReference type="WBParaSite" id="maker-uti_cns_0002465-snap-gene-0.6-mRNA-1">
    <property type="protein sequence ID" value="maker-uti_cns_0002465-snap-gene-0.6-mRNA-1"/>
    <property type="gene ID" value="maker-uti_cns_0002465-snap-gene-0.6"/>
</dbReference>
<dbReference type="PANTHER" id="PTHR11265">
    <property type="entry name" value="S-ADENOSYL-METHYLTRANSFERASE MRAW"/>
    <property type="match status" value="1"/>
</dbReference>
<proteinExistence type="inferred from homology"/>
<accession>A0A1I8GNI8</accession>
<evidence type="ECO:0000313" key="5">
    <source>
        <dbReference type="Proteomes" id="UP000095280"/>
    </source>
</evidence>
<dbReference type="PANTHER" id="PTHR11265:SF0">
    <property type="entry name" value="12S RRNA N4-METHYLCYTIDINE METHYLTRANSFERASE"/>
    <property type="match status" value="1"/>
</dbReference>
<dbReference type="InterPro" id="IPR002903">
    <property type="entry name" value="RsmH"/>
</dbReference>
<dbReference type="STRING" id="282301.A0A1I8GNI8"/>
<dbReference type="AlphaFoldDB" id="A0A1I8GNI8"/>
<evidence type="ECO:0000256" key="1">
    <source>
        <dbReference type="ARBA" id="ARBA00010396"/>
    </source>
</evidence>
<dbReference type="GO" id="GO:0071424">
    <property type="term" value="F:rRNA (cytosine-N4-)-methyltransferase activity"/>
    <property type="evidence" value="ECO:0007669"/>
    <property type="project" value="TreeGrafter"/>
</dbReference>
<keyword evidence="3" id="KW-0808">Transferase</keyword>
<dbReference type="Pfam" id="PF01795">
    <property type="entry name" value="Methyltransf_5"/>
    <property type="match status" value="1"/>
</dbReference>
<evidence type="ECO:0000256" key="4">
    <source>
        <dbReference type="ARBA" id="ARBA00022691"/>
    </source>
</evidence>
<dbReference type="OrthoDB" id="16290at2759"/>